<sequence length="181" mass="20741">MKNYIKIISAFVVVFFFQNCTAQKTDPQIVNNLVSSDEFTFHADRAFPMNQDVVNIANSMPNAAGQRIFDLSGEGYSIEIKKNVLDVVLPYFGRTFNPNYGTTDNSYRFISKDYTLTKSQNKKGNWVYKIKTNDVKNVSDINIEIFKNGRALTSIRSNDRQPISYDGYISENETTKEKEKL</sequence>
<reference evidence="2 3" key="1">
    <citation type="submission" date="2014-07" db="EMBL/GenBank/DDBJ databases">
        <title>Genome of Chryseobacterium formosense LMG 24722.</title>
        <authorList>
            <person name="Pipes S.E."/>
            <person name="Stropko S.J."/>
            <person name="Newman J.D."/>
        </authorList>
    </citation>
    <scope>NUCLEOTIDE SEQUENCE [LARGE SCALE GENOMIC DNA]</scope>
    <source>
        <strain evidence="2 3">LMG 24722</strain>
    </source>
</reference>
<dbReference type="RefSeq" id="WP_034678268.1">
    <property type="nucleotide sequence ID" value="NZ_FPAP01000006.1"/>
</dbReference>
<organism evidence="2 3">
    <name type="scientific">Chryseobacterium formosense</name>
    <dbReference type="NCBI Taxonomy" id="236814"/>
    <lineage>
        <taxon>Bacteria</taxon>
        <taxon>Pseudomonadati</taxon>
        <taxon>Bacteroidota</taxon>
        <taxon>Flavobacteriia</taxon>
        <taxon>Flavobacteriales</taxon>
        <taxon>Weeksellaceae</taxon>
        <taxon>Chryseobacterium group</taxon>
        <taxon>Chryseobacterium</taxon>
    </lineage>
</organism>
<name>A0A085Z1X6_9FLAO</name>
<accession>A0A085Z1X6</accession>
<dbReference type="OrthoDB" id="1097715at2"/>
<feature type="signal peptide" evidence="1">
    <location>
        <begin position="1"/>
        <end position="22"/>
    </location>
</feature>
<dbReference type="Pfam" id="PF14059">
    <property type="entry name" value="DUF4251"/>
    <property type="match status" value="1"/>
</dbReference>
<evidence type="ECO:0008006" key="4">
    <source>
        <dbReference type="Google" id="ProtNLM"/>
    </source>
</evidence>
<dbReference type="EMBL" id="JPRP01000002">
    <property type="protein sequence ID" value="KFE98439.1"/>
    <property type="molecule type" value="Genomic_DNA"/>
</dbReference>
<feature type="chain" id="PRO_5001800433" description="DUF4251 domain-containing protein" evidence="1">
    <location>
        <begin position="23"/>
        <end position="181"/>
    </location>
</feature>
<keyword evidence="1" id="KW-0732">Signal</keyword>
<evidence type="ECO:0000256" key="1">
    <source>
        <dbReference type="SAM" id="SignalP"/>
    </source>
</evidence>
<protein>
    <recommendedName>
        <fullName evidence="4">DUF4251 domain-containing protein</fullName>
    </recommendedName>
</protein>
<keyword evidence="3" id="KW-1185">Reference proteome</keyword>
<evidence type="ECO:0000313" key="3">
    <source>
        <dbReference type="Proteomes" id="UP000028713"/>
    </source>
</evidence>
<dbReference type="eggNOG" id="ENOG50330M9">
    <property type="taxonomic scope" value="Bacteria"/>
</dbReference>
<dbReference type="AlphaFoldDB" id="A0A085Z1X6"/>
<dbReference type="STRING" id="236814.IX39_13455"/>
<comment type="caution">
    <text evidence="2">The sequence shown here is derived from an EMBL/GenBank/DDBJ whole genome shotgun (WGS) entry which is preliminary data.</text>
</comment>
<dbReference type="Gene3D" id="2.40.128.410">
    <property type="match status" value="1"/>
</dbReference>
<gene>
    <name evidence="2" type="ORF">IX39_13455</name>
</gene>
<proteinExistence type="predicted"/>
<dbReference type="Proteomes" id="UP000028713">
    <property type="component" value="Unassembled WGS sequence"/>
</dbReference>
<dbReference type="InterPro" id="IPR025347">
    <property type="entry name" value="DUF4251"/>
</dbReference>
<evidence type="ECO:0000313" key="2">
    <source>
        <dbReference type="EMBL" id="KFE98439.1"/>
    </source>
</evidence>